<dbReference type="GO" id="GO:0009252">
    <property type="term" value="P:peptidoglycan biosynthetic process"/>
    <property type="evidence" value="ECO:0007669"/>
    <property type="project" value="UniProtKB-UniRule"/>
</dbReference>
<proteinExistence type="predicted"/>
<dbReference type="Pfam" id="PF00953">
    <property type="entry name" value="Glycos_transf_4"/>
    <property type="match status" value="1"/>
</dbReference>
<dbReference type="EMBL" id="DVLF01000120">
    <property type="protein sequence ID" value="HIT50164.1"/>
    <property type="molecule type" value="Genomic_DNA"/>
</dbReference>
<evidence type="ECO:0000313" key="10">
    <source>
        <dbReference type="Proteomes" id="UP000886758"/>
    </source>
</evidence>
<accession>A0A9D1KKB4</accession>
<reference evidence="9" key="1">
    <citation type="submission" date="2020-10" db="EMBL/GenBank/DDBJ databases">
        <authorList>
            <person name="Gilroy R."/>
        </authorList>
    </citation>
    <scope>NUCLEOTIDE SEQUENCE</scope>
    <source>
        <strain evidence="9">ChiW17-6978</strain>
    </source>
</reference>
<dbReference type="PANTHER" id="PTHR22926">
    <property type="entry name" value="PHOSPHO-N-ACETYLMURAMOYL-PENTAPEPTIDE-TRANSFERASE"/>
    <property type="match status" value="1"/>
</dbReference>
<keyword evidence="2 9" id="KW-0808">Transferase</keyword>
<dbReference type="Proteomes" id="UP000886758">
    <property type="component" value="Unassembled WGS sequence"/>
</dbReference>
<evidence type="ECO:0000256" key="2">
    <source>
        <dbReference type="ARBA" id="ARBA00022679"/>
    </source>
</evidence>
<evidence type="ECO:0000256" key="5">
    <source>
        <dbReference type="ARBA" id="ARBA00023136"/>
    </source>
</evidence>
<feature type="binding site" evidence="7">
    <location>
        <position position="158"/>
    </location>
    <ligand>
        <name>Mg(2+)</name>
        <dbReference type="ChEBI" id="CHEBI:18420"/>
    </ligand>
</feature>
<name>A0A9D1KKB4_9MOLU</name>
<dbReference type="GO" id="GO:0071555">
    <property type="term" value="P:cell wall organization"/>
    <property type="evidence" value="ECO:0007669"/>
    <property type="project" value="TreeGrafter"/>
</dbReference>
<sequence length="310" mass="35248">MNGFASIDLVWLMMASVFSYAVYVKVFKKLGQTERKEGVASHQKKNGTITMGGILFIVLPLFFIPMTPACRLIVWVVLAFGILGVIDDVKIILLKKNDGLSPTMKLLFEVLLSGLVFYLYLKEDLPTSLSLFSFSLELKWFYGLLILWLLTASANAWNLMDGIDGLCSGCSLLIGIGLMVIAVSKQKWDVFYLLLCFQLVLFVFWCFNLPKAFLFMGDVGSLALGGMYAMTSLYLDCLGPFIIMSGLFIFETLSVILQVFYFKRTKGKRLFKMAPFHHHLELCHFPEIGIDLLFYLIQFFLIFLGWMAYF</sequence>
<comment type="caution">
    <text evidence="9">The sequence shown here is derived from an EMBL/GenBank/DDBJ whole genome shotgun (WGS) entry which is preliminary data.</text>
</comment>
<feature type="transmembrane region" description="Helical" evidence="8">
    <location>
        <begin position="47"/>
        <end position="66"/>
    </location>
</feature>
<feature type="transmembrane region" description="Helical" evidence="8">
    <location>
        <begin position="6"/>
        <end position="26"/>
    </location>
</feature>
<dbReference type="NCBIfam" id="TIGR00445">
    <property type="entry name" value="mraY"/>
    <property type="match status" value="1"/>
</dbReference>
<feature type="transmembrane region" description="Helical" evidence="8">
    <location>
        <begin position="241"/>
        <end position="262"/>
    </location>
</feature>
<keyword evidence="7" id="KW-0479">Metal-binding</keyword>
<evidence type="ECO:0000256" key="3">
    <source>
        <dbReference type="ARBA" id="ARBA00022692"/>
    </source>
</evidence>
<dbReference type="PANTHER" id="PTHR22926:SF5">
    <property type="entry name" value="PHOSPHO-N-ACETYLMURAMOYL-PENTAPEPTIDE-TRANSFERASE HOMOLOG"/>
    <property type="match status" value="1"/>
</dbReference>
<comment type="cofactor">
    <cofactor evidence="7">
        <name>Mg(2+)</name>
        <dbReference type="ChEBI" id="CHEBI:18420"/>
    </cofactor>
</comment>
<gene>
    <name evidence="9" type="primary">mraY</name>
    <name evidence="9" type="ORF">IAD46_03965</name>
</gene>
<feature type="transmembrane region" description="Helical" evidence="8">
    <location>
        <begin position="72"/>
        <end position="94"/>
    </location>
</feature>
<evidence type="ECO:0000256" key="6">
    <source>
        <dbReference type="NCBIfam" id="TIGR00445"/>
    </source>
</evidence>
<dbReference type="CDD" id="cd06852">
    <property type="entry name" value="GT_MraY"/>
    <property type="match status" value="1"/>
</dbReference>
<dbReference type="GO" id="GO:0046872">
    <property type="term" value="F:metal ion binding"/>
    <property type="evidence" value="ECO:0007669"/>
    <property type="project" value="UniProtKB-KW"/>
</dbReference>
<keyword evidence="7" id="KW-0460">Magnesium</keyword>
<protein>
    <recommendedName>
        <fullName evidence="6">Phospho-N-acetylmuramoyl-pentapeptide-transferase</fullName>
        <ecNumber evidence="6">2.7.8.13</ecNumber>
    </recommendedName>
</protein>
<dbReference type="EC" id="2.7.8.13" evidence="6"/>
<feature type="binding site" evidence="7">
    <location>
        <position position="218"/>
    </location>
    <ligand>
        <name>Mg(2+)</name>
        <dbReference type="ChEBI" id="CHEBI:18420"/>
    </ligand>
</feature>
<comment type="subcellular location">
    <subcellularLocation>
        <location evidence="1">Membrane</location>
        <topology evidence="1">Multi-pass membrane protein</topology>
    </subcellularLocation>
</comment>
<evidence type="ECO:0000256" key="4">
    <source>
        <dbReference type="ARBA" id="ARBA00022989"/>
    </source>
</evidence>
<feature type="transmembrane region" description="Helical" evidence="8">
    <location>
        <begin position="214"/>
        <end position="235"/>
    </location>
</feature>
<evidence type="ECO:0000256" key="1">
    <source>
        <dbReference type="ARBA" id="ARBA00004141"/>
    </source>
</evidence>
<keyword evidence="4 8" id="KW-1133">Transmembrane helix</keyword>
<feature type="transmembrane region" description="Helical" evidence="8">
    <location>
        <begin position="292"/>
        <end position="309"/>
    </location>
</feature>
<evidence type="ECO:0000256" key="8">
    <source>
        <dbReference type="SAM" id="Phobius"/>
    </source>
</evidence>
<keyword evidence="5 8" id="KW-0472">Membrane</keyword>
<dbReference type="AlphaFoldDB" id="A0A9D1KKB4"/>
<dbReference type="GO" id="GO:0008963">
    <property type="term" value="F:phospho-N-acetylmuramoyl-pentapeptide-transferase activity"/>
    <property type="evidence" value="ECO:0007669"/>
    <property type="project" value="UniProtKB-UniRule"/>
</dbReference>
<feature type="transmembrane region" description="Helical" evidence="8">
    <location>
        <begin position="141"/>
        <end position="159"/>
    </location>
</feature>
<organism evidence="9 10">
    <name type="scientific">Candidatus Pelethenecus faecipullorum</name>
    <dbReference type="NCBI Taxonomy" id="2840900"/>
    <lineage>
        <taxon>Bacteria</taxon>
        <taxon>Bacillati</taxon>
        <taxon>Mycoplasmatota</taxon>
        <taxon>Mollicutes</taxon>
        <taxon>Candidatus Pelethenecus</taxon>
    </lineage>
</organism>
<keyword evidence="3 8" id="KW-0812">Transmembrane</keyword>
<dbReference type="InterPro" id="IPR000715">
    <property type="entry name" value="Glycosyl_transferase_4"/>
</dbReference>
<dbReference type="InterPro" id="IPR003524">
    <property type="entry name" value="PNAcMuramoyl-5peptid_Trfase"/>
</dbReference>
<evidence type="ECO:0000256" key="7">
    <source>
        <dbReference type="PIRSR" id="PIRSR600715-1"/>
    </source>
</evidence>
<reference evidence="9" key="2">
    <citation type="journal article" date="2021" name="PeerJ">
        <title>Extensive microbial diversity within the chicken gut microbiome revealed by metagenomics and culture.</title>
        <authorList>
            <person name="Gilroy R."/>
            <person name="Ravi A."/>
            <person name="Getino M."/>
            <person name="Pursley I."/>
            <person name="Horton D.L."/>
            <person name="Alikhan N.F."/>
            <person name="Baker D."/>
            <person name="Gharbi K."/>
            <person name="Hall N."/>
            <person name="Watson M."/>
            <person name="Adriaenssens E.M."/>
            <person name="Foster-Nyarko E."/>
            <person name="Jarju S."/>
            <person name="Secka A."/>
            <person name="Antonio M."/>
            <person name="Oren A."/>
            <person name="Chaudhuri R.R."/>
            <person name="La Ragione R."/>
            <person name="Hildebrand F."/>
            <person name="Pallen M.J."/>
        </authorList>
    </citation>
    <scope>NUCLEOTIDE SEQUENCE</scope>
    <source>
        <strain evidence="9">ChiW17-6978</strain>
    </source>
</reference>
<evidence type="ECO:0000313" key="9">
    <source>
        <dbReference type="EMBL" id="HIT50164.1"/>
    </source>
</evidence>
<feature type="transmembrane region" description="Helical" evidence="8">
    <location>
        <begin position="190"/>
        <end position="207"/>
    </location>
</feature>
<feature type="transmembrane region" description="Helical" evidence="8">
    <location>
        <begin position="106"/>
        <end position="121"/>
    </location>
</feature>
<dbReference type="GO" id="GO:0005886">
    <property type="term" value="C:plasma membrane"/>
    <property type="evidence" value="ECO:0007669"/>
    <property type="project" value="TreeGrafter"/>
</dbReference>
<feature type="transmembrane region" description="Helical" evidence="8">
    <location>
        <begin position="166"/>
        <end position="184"/>
    </location>
</feature>